<dbReference type="PROSITE" id="PS51257">
    <property type="entry name" value="PROKAR_LIPOPROTEIN"/>
    <property type="match status" value="1"/>
</dbReference>
<comment type="caution">
    <text evidence="2">The sequence shown here is derived from an EMBL/GenBank/DDBJ whole genome shotgun (WGS) entry which is preliminary data.</text>
</comment>
<evidence type="ECO:0000256" key="1">
    <source>
        <dbReference type="SAM" id="SignalP"/>
    </source>
</evidence>
<protein>
    <recommendedName>
        <fullName evidence="4">Lipoprotein</fullName>
    </recommendedName>
</protein>
<feature type="chain" id="PRO_5020828835" description="Lipoprotein" evidence="1">
    <location>
        <begin position="21"/>
        <end position="104"/>
    </location>
</feature>
<feature type="signal peptide" evidence="1">
    <location>
        <begin position="1"/>
        <end position="20"/>
    </location>
</feature>
<gene>
    <name evidence="2" type="ORF">EDD52_12815</name>
</gene>
<evidence type="ECO:0000313" key="3">
    <source>
        <dbReference type="Proteomes" id="UP000295696"/>
    </source>
</evidence>
<proteinExistence type="predicted"/>
<keyword evidence="1" id="KW-0732">Signal</keyword>
<dbReference type="EMBL" id="SLZU01000028">
    <property type="protein sequence ID" value="TCS56525.1"/>
    <property type="molecule type" value="Genomic_DNA"/>
</dbReference>
<organism evidence="2 3">
    <name type="scientific">Primorskyibacter sedentarius</name>
    <dbReference type="NCBI Taxonomy" id="745311"/>
    <lineage>
        <taxon>Bacteria</taxon>
        <taxon>Pseudomonadati</taxon>
        <taxon>Pseudomonadota</taxon>
        <taxon>Alphaproteobacteria</taxon>
        <taxon>Rhodobacterales</taxon>
        <taxon>Roseobacteraceae</taxon>
        <taxon>Primorskyibacter</taxon>
    </lineage>
</organism>
<evidence type="ECO:0008006" key="4">
    <source>
        <dbReference type="Google" id="ProtNLM"/>
    </source>
</evidence>
<evidence type="ECO:0000313" key="2">
    <source>
        <dbReference type="EMBL" id="TCS56525.1"/>
    </source>
</evidence>
<reference evidence="2 3" key="1">
    <citation type="submission" date="2019-03" db="EMBL/GenBank/DDBJ databases">
        <title>Genomic Encyclopedia of Type Strains, Phase IV (KMG-IV): sequencing the most valuable type-strain genomes for metagenomic binning, comparative biology and taxonomic classification.</title>
        <authorList>
            <person name="Goeker M."/>
        </authorList>
    </citation>
    <scope>NUCLEOTIDE SEQUENCE [LARGE SCALE GENOMIC DNA]</scope>
    <source>
        <strain evidence="2 3">DSM 104836</strain>
    </source>
</reference>
<dbReference type="Proteomes" id="UP000295696">
    <property type="component" value="Unassembled WGS sequence"/>
</dbReference>
<sequence>MRLFQLLLVVLMTLTACASAAMDAGHAAIMEHSHAAVIETADDHPVCCSESTEGSLTCHLIPVLLPATDLQWPTPAACEEVLFGQGLLLTGIELSGPLEPPRAV</sequence>
<name>A0A4V2UME3_9RHOB</name>
<keyword evidence="3" id="KW-1185">Reference proteome</keyword>
<accession>A0A4V2UME3</accession>
<dbReference type="OrthoDB" id="7875527at2"/>
<dbReference type="AlphaFoldDB" id="A0A4V2UME3"/>